<protein>
    <recommendedName>
        <fullName evidence="4">BHLH domain-containing protein</fullName>
    </recommendedName>
</protein>
<keyword evidence="6" id="KW-1185">Reference proteome</keyword>
<dbReference type="eggNOG" id="ENOG502R3JK">
    <property type="taxonomic scope" value="Eukaryota"/>
</dbReference>
<dbReference type="PROSITE" id="PS50888">
    <property type="entry name" value="BHLH"/>
    <property type="match status" value="1"/>
</dbReference>
<dbReference type="Proteomes" id="UP000008022">
    <property type="component" value="Unassembled WGS sequence"/>
</dbReference>
<keyword evidence="1" id="KW-0805">Transcription regulation</keyword>
<organism evidence="5 6">
    <name type="scientific">Oryza rufipogon</name>
    <name type="common">Brownbeard rice</name>
    <name type="synonym">Asian wild rice</name>
    <dbReference type="NCBI Taxonomy" id="4529"/>
    <lineage>
        <taxon>Eukaryota</taxon>
        <taxon>Viridiplantae</taxon>
        <taxon>Streptophyta</taxon>
        <taxon>Embryophyta</taxon>
        <taxon>Tracheophyta</taxon>
        <taxon>Spermatophyta</taxon>
        <taxon>Magnoliopsida</taxon>
        <taxon>Liliopsida</taxon>
        <taxon>Poales</taxon>
        <taxon>Poaceae</taxon>
        <taxon>BOP clade</taxon>
        <taxon>Oryzoideae</taxon>
        <taxon>Oryzeae</taxon>
        <taxon>Oryzinae</taxon>
        <taxon>Oryza</taxon>
    </lineage>
</organism>
<proteinExistence type="predicted"/>
<dbReference type="AlphaFoldDB" id="A0A0E0RI96"/>
<dbReference type="InterPro" id="IPR044278">
    <property type="entry name" value="BHLH95-like"/>
</dbReference>
<evidence type="ECO:0000256" key="3">
    <source>
        <dbReference type="SAM" id="MobiDB-lite"/>
    </source>
</evidence>
<dbReference type="GO" id="GO:0046983">
    <property type="term" value="F:protein dimerization activity"/>
    <property type="evidence" value="ECO:0007669"/>
    <property type="project" value="InterPro"/>
</dbReference>
<dbReference type="PANTHER" id="PTHR46772:SF6">
    <property type="entry name" value="BHLH DOMAIN-CONTAINING PROTEIN"/>
    <property type="match status" value="1"/>
</dbReference>
<feature type="region of interest" description="Disordered" evidence="3">
    <location>
        <begin position="1"/>
        <end position="42"/>
    </location>
</feature>
<dbReference type="Gramene" id="ORUFI12G16160.1">
    <property type="protein sequence ID" value="ORUFI12G16160.1"/>
    <property type="gene ID" value="ORUFI12G16160"/>
</dbReference>
<evidence type="ECO:0000256" key="2">
    <source>
        <dbReference type="ARBA" id="ARBA00023163"/>
    </source>
</evidence>
<evidence type="ECO:0000313" key="6">
    <source>
        <dbReference type="Proteomes" id="UP000008022"/>
    </source>
</evidence>
<dbReference type="PANTHER" id="PTHR46772">
    <property type="entry name" value="BHLH DOMAIN-CONTAINING PROTEIN"/>
    <property type="match status" value="1"/>
</dbReference>
<evidence type="ECO:0000256" key="1">
    <source>
        <dbReference type="ARBA" id="ARBA00023015"/>
    </source>
</evidence>
<dbReference type="OMA" id="TVCFSAR"/>
<feature type="compositionally biased region" description="Low complexity" evidence="3">
    <location>
        <begin position="9"/>
        <end position="20"/>
    </location>
</feature>
<dbReference type="EnsemblPlants" id="ORUFI12G16160.1">
    <property type="protein sequence ID" value="ORUFI12G16160.1"/>
    <property type="gene ID" value="ORUFI12G16160"/>
</dbReference>
<dbReference type="HOGENOM" id="CLU_092947_0_0_1"/>
<sequence>MAGGRGLELSLACAAPSPAADFGEEEEEELRRPPPPRRRRQQPTMAALYAELASLLPGLRSRASREEIVEAAAKQVKVLEDTVAVLEAYRAVQVGGAAAAEEVSVSYRETVCFAARLPAARRPGALTRVLEVFDRRGVEVLAATLAGGGRAAMVTVTAAAAAPDIAEMIKADIASIE</sequence>
<reference evidence="5" key="2">
    <citation type="submission" date="2015-06" db="UniProtKB">
        <authorList>
            <consortium name="EnsemblPlants"/>
        </authorList>
    </citation>
    <scope>IDENTIFICATION</scope>
</reference>
<dbReference type="GO" id="GO:0009960">
    <property type="term" value="P:endosperm development"/>
    <property type="evidence" value="ECO:0007669"/>
    <property type="project" value="InterPro"/>
</dbReference>
<feature type="domain" description="BHLH" evidence="4">
    <location>
        <begin position="29"/>
        <end position="79"/>
    </location>
</feature>
<keyword evidence="2" id="KW-0804">Transcription</keyword>
<name>A0A0E0RI96_ORYRU</name>
<evidence type="ECO:0000259" key="4">
    <source>
        <dbReference type="PROSITE" id="PS50888"/>
    </source>
</evidence>
<reference evidence="6" key="1">
    <citation type="submission" date="2013-06" db="EMBL/GenBank/DDBJ databases">
        <authorList>
            <person name="Zhao Q."/>
        </authorList>
    </citation>
    <scope>NUCLEOTIDE SEQUENCE</scope>
    <source>
        <strain evidence="6">cv. W1943</strain>
    </source>
</reference>
<dbReference type="GO" id="GO:0003700">
    <property type="term" value="F:DNA-binding transcription factor activity"/>
    <property type="evidence" value="ECO:0007669"/>
    <property type="project" value="InterPro"/>
</dbReference>
<evidence type="ECO:0000313" key="5">
    <source>
        <dbReference type="EnsemblPlants" id="ORUFI12G16160.1"/>
    </source>
</evidence>
<accession>A0A0E0RI96</accession>
<dbReference type="InterPro" id="IPR011598">
    <property type="entry name" value="bHLH_dom"/>
</dbReference>